<accession>A0A507C410</accession>
<feature type="domain" description="Svf1-like N-terminal" evidence="4">
    <location>
        <begin position="25"/>
        <end position="183"/>
    </location>
</feature>
<dbReference type="InterPro" id="IPR033394">
    <property type="entry name" value="Svf1-like_C"/>
</dbReference>
<reference evidence="6 7" key="1">
    <citation type="journal article" date="2019" name="Sci. Rep.">
        <title>Comparative genomics of chytrid fungi reveal insights into the obligate biotrophic and pathogenic lifestyle of Synchytrium endobioticum.</title>
        <authorList>
            <person name="van de Vossenberg B.T.L.H."/>
            <person name="Warris S."/>
            <person name="Nguyen H.D.T."/>
            <person name="van Gent-Pelzer M.P.E."/>
            <person name="Joly D.L."/>
            <person name="van de Geest H.C."/>
            <person name="Bonants P.J.M."/>
            <person name="Smith D.S."/>
            <person name="Levesque C.A."/>
            <person name="van der Lee T.A.J."/>
        </authorList>
    </citation>
    <scope>NUCLEOTIDE SEQUENCE [LARGE SCALE GENOMIC DNA]</scope>
    <source>
        <strain evidence="6 7">MB42</strain>
    </source>
</reference>
<dbReference type="Proteomes" id="UP000317494">
    <property type="component" value="Unassembled WGS sequence"/>
</dbReference>
<evidence type="ECO:0000259" key="4">
    <source>
        <dbReference type="Pfam" id="PF08622"/>
    </source>
</evidence>
<dbReference type="EMBL" id="QEAN01000577">
    <property type="protein sequence ID" value="TPX32305.1"/>
    <property type="molecule type" value="Genomic_DNA"/>
</dbReference>
<gene>
    <name evidence="6" type="ORF">SeMB42_g07635</name>
</gene>
<organism evidence="6 7">
    <name type="scientific">Synchytrium endobioticum</name>
    <dbReference type="NCBI Taxonomy" id="286115"/>
    <lineage>
        <taxon>Eukaryota</taxon>
        <taxon>Fungi</taxon>
        <taxon>Fungi incertae sedis</taxon>
        <taxon>Chytridiomycota</taxon>
        <taxon>Chytridiomycota incertae sedis</taxon>
        <taxon>Chytridiomycetes</taxon>
        <taxon>Synchytriales</taxon>
        <taxon>Synchytriaceae</taxon>
        <taxon>Synchytrium</taxon>
    </lineage>
</organism>
<comment type="subcellular location">
    <subcellularLocation>
        <location evidence="1">Cytoplasm</location>
    </subcellularLocation>
</comment>
<name>A0A507C410_9FUNG</name>
<protein>
    <recommendedName>
        <fullName evidence="8">Svf1-like C-terminal domain-containing protein</fullName>
    </recommendedName>
</protein>
<keyword evidence="7" id="KW-1185">Reference proteome</keyword>
<dbReference type="InterPro" id="IPR013931">
    <property type="entry name" value="Svf1-like_N"/>
</dbReference>
<feature type="domain" description="Svf1-like C-terminal" evidence="5">
    <location>
        <begin position="184"/>
        <end position="343"/>
    </location>
</feature>
<keyword evidence="3" id="KW-0963">Cytoplasm</keyword>
<dbReference type="Pfam" id="PF17187">
    <property type="entry name" value="Svf1_C"/>
    <property type="match status" value="1"/>
</dbReference>
<dbReference type="GO" id="GO:0006979">
    <property type="term" value="P:response to oxidative stress"/>
    <property type="evidence" value="ECO:0007669"/>
    <property type="project" value="InterPro"/>
</dbReference>
<dbReference type="PANTHER" id="PTHR47107">
    <property type="entry name" value="SVF1-LIKE PROTEIN YDR222W-RELATED"/>
    <property type="match status" value="1"/>
</dbReference>
<evidence type="ECO:0000259" key="5">
    <source>
        <dbReference type="Pfam" id="PF17187"/>
    </source>
</evidence>
<dbReference type="SUPFAM" id="SSF159245">
    <property type="entry name" value="AttH-like"/>
    <property type="match status" value="1"/>
</dbReference>
<sequence length="417" mass="46349">MAEEAQDTQLDPETLEWHLEPSWATEGQTFYLHTKDGGFAILQMVYSSMSMSPSVQISAAYHAPDGTKKRSTFSHSAIHFVLSDDRRSATCQQMSIKFNPSDLSYKVKYDASPAMLYEFDFVPVDGGFQMGDGGTSFSSAENSGYVSARFIPKAKLTGSITYDDKSEAIALDGGHGLLVHAVQMNPHHVARWNFGDLQSEKDGLVFYQFELPEDNTDYEVGRVATGAVIRNHKLVGVTLDGAVRQVERTMDDEYGYNIPTKTVVALTGKTENGEDITVDLTLSPTNSIDKIDLLSELPWIIRTFVQTFLTKPIVYQWLQDAKAEVSVGKDKFTIQGKIFYEVVLMAEIPSLWTGMELNGMEWVIPASCMFQPCSYSWLNTKDTRVPQCDFASPASDPGIPIEASLPTTRYIAHNFTS</sequence>
<comment type="similarity">
    <text evidence="2">Belongs to the SVF1 family.</text>
</comment>
<evidence type="ECO:0000256" key="2">
    <source>
        <dbReference type="ARBA" id="ARBA00009069"/>
    </source>
</evidence>
<evidence type="ECO:0000313" key="6">
    <source>
        <dbReference type="EMBL" id="TPX32305.1"/>
    </source>
</evidence>
<evidence type="ECO:0008006" key="8">
    <source>
        <dbReference type="Google" id="ProtNLM"/>
    </source>
</evidence>
<dbReference type="GO" id="GO:0005737">
    <property type="term" value="C:cytoplasm"/>
    <property type="evidence" value="ECO:0007669"/>
    <property type="project" value="UniProtKB-SubCell"/>
</dbReference>
<proteinExistence type="inferred from homology"/>
<dbReference type="Pfam" id="PF08622">
    <property type="entry name" value="Svf1"/>
    <property type="match status" value="1"/>
</dbReference>
<comment type="caution">
    <text evidence="6">The sequence shown here is derived from an EMBL/GenBank/DDBJ whole genome shotgun (WGS) entry which is preliminary data.</text>
</comment>
<evidence type="ECO:0000256" key="3">
    <source>
        <dbReference type="ARBA" id="ARBA00022490"/>
    </source>
</evidence>
<dbReference type="PANTHER" id="PTHR47107:SF1">
    <property type="entry name" value="CERAMIDE-BINDING PROTEIN SVF1-RELATED"/>
    <property type="match status" value="1"/>
</dbReference>
<dbReference type="VEuPathDB" id="FungiDB:SeMB42_g07635"/>
<dbReference type="AlphaFoldDB" id="A0A507C410"/>
<dbReference type="InterPro" id="IPR051385">
    <property type="entry name" value="Ceramide-binding_SVF1"/>
</dbReference>
<evidence type="ECO:0000256" key="1">
    <source>
        <dbReference type="ARBA" id="ARBA00004496"/>
    </source>
</evidence>
<evidence type="ECO:0000313" key="7">
    <source>
        <dbReference type="Proteomes" id="UP000317494"/>
    </source>
</evidence>